<comment type="similarity">
    <text evidence="2">Belongs to the SusD family.</text>
</comment>
<proteinExistence type="inferred from homology"/>
<organism evidence="8 9">
    <name type="scientific">Bacteroides acidifaciens</name>
    <dbReference type="NCBI Taxonomy" id="85831"/>
    <lineage>
        <taxon>Bacteria</taxon>
        <taxon>Pseudomonadati</taxon>
        <taxon>Bacteroidota</taxon>
        <taxon>Bacteroidia</taxon>
        <taxon>Bacteroidales</taxon>
        <taxon>Bacteroidaceae</taxon>
        <taxon>Bacteroides</taxon>
    </lineage>
</organism>
<accession>A0A3L7YW42</accession>
<comment type="subcellular location">
    <subcellularLocation>
        <location evidence="1">Cell outer membrane</location>
    </subcellularLocation>
</comment>
<name>A0A3L7YW42_9BACE</name>
<dbReference type="InterPro" id="IPR012944">
    <property type="entry name" value="SusD_RagB_dom"/>
</dbReference>
<evidence type="ECO:0000313" key="9">
    <source>
        <dbReference type="Proteomes" id="UP000267159"/>
    </source>
</evidence>
<dbReference type="AlphaFoldDB" id="A0A3L7YW42"/>
<keyword evidence="5" id="KW-0998">Cell outer membrane</keyword>
<dbReference type="PROSITE" id="PS51257">
    <property type="entry name" value="PROKAR_LIPOPROTEIN"/>
    <property type="match status" value="1"/>
</dbReference>
<keyword evidence="3" id="KW-0732">Signal</keyword>
<dbReference type="InterPro" id="IPR033985">
    <property type="entry name" value="SusD-like_N"/>
</dbReference>
<evidence type="ECO:0000256" key="3">
    <source>
        <dbReference type="ARBA" id="ARBA00022729"/>
    </source>
</evidence>
<keyword evidence="4" id="KW-0472">Membrane</keyword>
<evidence type="ECO:0000313" key="8">
    <source>
        <dbReference type="EMBL" id="RLT78563.1"/>
    </source>
</evidence>
<dbReference type="InterPro" id="IPR011990">
    <property type="entry name" value="TPR-like_helical_dom_sf"/>
</dbReference>
<dbReference type="SUPFAM" id="SSF48452">
    <property type="entry name" value="TPR-like"/>
    <property type="match status" value="1"/>
</dbReference>
<feature type="domain" description="RagB/SusD" evidence="6">
    <location>
        <begin position="329"/>
        <end position="589"/>
    </location>
</feature>
<comment type="caution">
    <text evidence="8">The sequence shown here is derived from an EMBL/GenBank/DDBJ whole genome shotgun (WGS) entry which is preliminary data.</text>
</comment>
<dbReference type="Pfam" id="PF14322">
    <property type="entry name" value="SusD-like_3"/>
    <property type="match status" value="1"/>
</dbReference>
<dbReference type="GO" id="GO:0009279">
    <property type="term" value="C:cell outer membrane"/>
    <property type="evidence" value="ECO:0007669"/>
    <property type="project" value="UniProtKB-SubCell"/>
</dbReference>
<dbReference type="Pfam" id="PF07980">
    <property type="entry name" value="SusD_RagB"/>
    <property type="match status" value="1"/>
</dbReference>
<dbReference type="EMBL" id="RAZM01000098">
    <property type="protein sequence ID" value="RLT78563.1"/>
    <property type="molecule type" value="Genomic_DNA"/>
</dbReference>
<evidence type="ECO:0000256" key="4">
    <source>
        <dbReference type="ARBA" id="ARBA00023136"/>
    </source>
</evidence>
<evidence type="ECO:0000256" key="1">
    <source>
        <dbReference type="ARBA" id="ARBA00004442"/>
    </source>
</evidence>
<evidence type="ECO:0000256" key="2">
    <source>
        <dbReference type="ARBA" id="ARBA00006275"/>
    </source>
</evidence>
<reference evidence="8 9" key="1">
    <citation type="submission" date="2018-09" db="EMBL/GenBank/DDBJ databases">
        <title>Murine metabolic-syndrome-specific gut microbial biobank.</title>
        <authorList>
            <person name="Liu C."/>
        </authorList>
    </citation>
    <scope>NUCLEOTIDE SEQUENCE [LARGE SCALE GENOMIC DNA]</scope>
    <source>
        <strain evidence="8 9">0.1X-D8-26</strain>
    </source>
</reference>
<evidence type="ECO:0000259" key="7">
    <source>
        <dbReference type="Pfam" id="PF14322"/>
    </source>
</evidence>
<dbReference type="RefSeq" id="WP_121767289.1">
    <property type="nucleotide sequence ID" value="NZ_CANAOU010000101.1"/>
</dbReference>
<dbReference type="Proteomes" id="UP000267159">
    <property type="component" value="Unassembled WGS sequence"/>
</dbReference>
<dbReference type="Gene3D" id="1.25.40.390">
    <property type="match status" value="1"/>
</dbReference>
<sequence length="589" mass="67082">MKIRKIIIGLIAVTLFSGCDDLFEPALENYRDKDAMYDEANYALGILLNGYTRIPVNGWSFSDVATDDAVSNDRDNGYRKLATGSWTSNSNAVDQWINGLAAIQYMNMMLEESDKVKWSEDENLRRMFNDRTKGEAYALRGLFMYYLLQAHAGRTADGTLVGVPILEKSLDTNSAFNLPRATFEECMQQLYTDLAKAEELLPLDFEDISSDAQIPEKYAGINKEEYNRVFGAYSRLRITARIAKGVRAQAALMAASPAYEDDSNTTTWEKAAGYAADVLDLIGGINGIDDNGWTWYCNFTEIDGLKEGGNPKEILWRGGISDNRDLETDNYPPSQGGRGRINPTQNLVDAFPMENGYPIGRTEGGYNSNKPYEKRDSRLKKYIVVDGTTVGPNTDEVINTFGFSMYDAINQSDYATRTGYYLRKLLREDVNLDALTANTQRHYKPYIRYTEIYLAFAEAANEAWGPKDSRRGYSAYDVIKKIRERAGICRGTADPYLDECAADPVKMRELIRNERRLELCFEGFRFWDLRRWKVDMNKLNETARGLNQLDGSFVDLEVENRIYKEHMYYGPIPYNEVLKWDALEQNVGW</sequence>
<feature type="domain" description="SusD-like N-terminal" evidence="7">
    <location>
        <begin position="81"/>
        <end position="207"/>
    </location>
</feature>
<evidence type="ECO:0000259" key="6">
    <source>
        <dbReference type="Pfam" id="PF07980"/>
    </source>
</evidence>
<gene>
    <name evidence="8" type="ORF">D7Y07_18540</name>
</gene>
<evidence type="ECO:0000256" key="5">
    <source>
        <dbReference type="ARBA" id="ARBA00023237"/>
    </source>
</evidence>
<protein>
    <submittedName>
        <fullName evidence="8">RagB/SusD family nutrient uptake outer membrane protein</fullName>
    </submittedName>
</protein>